<dbReference type="InterPro" id="IPR056955">
    <property type="entry name" value="ORC-CDC6-like"/>
</dbReference>
<protein>
    <submittedName>
        <fullName evidence="2">Uncharacterized protein</fullName>
    </submittedName>
</protein>
<name>A0A5B9FQZ5_9FLAO</name>
<dbReference type="AlphaFoldDB" id="A0A5B9FQZ5"/>
<evidence type="ECO:0000313" key="3">
    <source>
        <dbReference type="Proteomes" id="UP000321222"/>
    </source>
</evidence>
<dbReference type="Proteomes" id="UP000321222">
    <property type="component" value="Chromosome"/>
</dbReference>
<feature type="compositionally biased region" description="Polar residues" evidence="1">
    <location>
        <begin position="163"/>
        <end position="173"/>
    </location>
</feature>
<dbReference type="RefSeq" id="WP_147582211.1">
    <property type="nucleotide sequence ID" value="NZ_CP042831.1"/>
</dbReference>
<sequence length="520" mass="60436">MIKDSKIIQAVSSISQRAERQRDINKIIDSYVEVGILPQLINNNNQILYGRRGTGKTHILRILEDTINKTPNKTTCYIDCRFLGSSPQFTDHTMSIEYRCSSLFTDILNEIFNSILNYIAYNPNKNSDLALDSLNSLEKTSIEEIQKSKKITNREKGLKEKQSGNNISLNPSSIDVSFTNASKKSDENEKTTEFETEEFEKIVFPDLHYYLQRVLKEAEVDLFLIIDEWSAIPIDIQPYLAEFLKKSFIPVPEVILKIGALEYRSSFTIPREKHNYIGFELGSDISTNLDIDEYFVYDRNPSEITNTFSEILFKHIKSELPENFLYENYAIKTNKQLLQTLFTGNTAFDELVRASEGVVRDYINIFTLAFFDAQRKNSSNIDKKIVVEASRQWFENDKAKNLDDFLHEKVRLIIDEVIGKKKARSFLVSRKLEQNPIIQKLFDARVIHIVKRGYSDKDNPGIRYNIYSLDYGTYVDLINTSKQPQIEFEFTEEVDSEEFIVPFDDKRSIRRIILTEQHLE</sequence>
<evidence type="ECO:0000313" key="2">
    <source>
        <dbReference type="EMBL" id="QEE48679.1"/>
    </source>
</evidence>
<dbReference type="OrthoDB" id="8432819at2"/>
<dbReference type="EMBL" id="CP042831">
    <property type="protein sequence ID" value="QEE48679.1"/>
    <property type="molecule type" value="Genomic_DNA"/>
</dbReference>
<accession>A0A5B9FQZ5</accession>
<organism evidence="2 3">
    <name type="scientific">Flavobacterium alkalisoli</name>
    <dbReference type="NCBI Taxonomy" id="2602769"/>
    <lineage>
        <taxon>Bacteria</taxon>
        <taxon>Pseudomonadati</taxon>
        <taxon>Bacteroidota</taxon>
        <taxon>Flavobacteriia</taxon>
        <taxon>Flavobacteriales</taxon>
        <taxon>Flavobacteriaceae</taxon>
        <taxon>Flavobacterium</taxon>
    </lineage>
</organism>
<dbReference type="Pfam" id="PF24389">
    <property type="entry name" value="ORC-CDC6-like"/>
    <property type="match status" value="1"/>
</dbReference>
<dbReference type="InterPro" id="IPR027417">
    <property type="entry name" value="P-loop_NTPase"/>
</dbReference>
<keyword evidence="3" id="KW-1185">Reference proteome</keyword>
<dbReference type="Gene3D" id="3.40.50.300">
    <property type="entry name" value="P-loop containing nucleotide triphosphate hydrolases"/>
    <property type="match status" value="1"/>
</dbReference>
<evidence type="ECO:0000256" key="1">
    <source>
        <dbReference type="SAM" id="MobiDB-lite"/>
    </source>
</evidence>
<gene>
    <name evidence="2" type="ORF">FUA48_03560</name>
</gene>
<reference evidence="2 3" key="1">
    <citation type="submission" date="2019-08" db="EMBL/GenBank/DDBJ databases">
        <title>Flavobacterium alkalisoli sp. nov., isolated from rhizosphere soil of Suaeda salsa.</title>
        <authorList>
            <person name="Sun J.-Q."/>
            <person name="Xu L."/>
        </authorList>
    </citation>
    <scope>NUCLEOTIDE SEQUENCE [LARGE SCALE GENOMIC DNA]</scope>
    <source>
        <strain evidence="2 3">XS-5</strain>
    </source>
</reference>
<dbReference type="SUPFAM" id="SSF52540">
    <property type="entry name" value="P-loop containing nucleoside triphosphate hydrolases"/>
    <property type="match status" value="1"/>
</dbReference>
<feature type="region of interest" description="Disordered" evidence="1">
    <location>
        <begin position="154"/>
        <end position="173"/>
    </location>
</feature>
<dbReference type="KEGG" id="fak:FUA48_03560"/>
<proteinExistence type="predicted"/>